<dbReference type="OrthoDB" id="9828609at2"/>
<accession>A0A6N7QC41</accession>
<keyword evidence="4" id="KW-1185">Reference proteome</keyword>
<organism evidence="3 4">
    <name type="scientific">Polyangium spumosum</name>
    <dbReference type="NCBI Taxonomy" id="889282"/>
    <lineage>
        <taxon>Bacteria</taxon>
        <taxon>Pseudomonadati</taxon>
        <taxon>Myxococcota</taxon>
        <taxon>Polyangia</taxon>
        <taxon>Polyangiales</taxon>
        <taxon>Polyangiaceae</taxon>
        <taxon>Polyangium</taxon>
    </lineage>
</organism>
<gene>
    <name evidence="3" type="ORF">GF068_41990</name>
</gene>
<keyword evidence="2" id="KW-0812">Transmembrane</keyword>
<feature type="region of interest" description="Disordered" evidence="1">
    <location>
        <begin position="70"/>
        <end position="94"/>
    </location>
</feature>
<evidence type="ECO:0000313" key="3">
    <source>
        <dbReference type="EMBL" id="MRG98441.1"/>
    </source>
</evidence>
<dbReference type="Proteomes" id="UP000440224">
    <property type="component" value="Unassembled WGS sequence"/>
</dbReference>
<feature type="compositionally biased region" description="Pro residues" evidence="1">
    <location>
        <begin position="268"/>
        <end position="280"/>
    </location>
</feature>
<evidence type="ECO:0000256" key="2">
    <source>
        <dbReference type="SAM" id="Phobius"/>
    </source>
</evidence>
<feature type="region of interest" description="Disordered" evidence="1">
    <location>
        <begin position="261"/>
        <end position="280"/>
    </location>
</feature>
<name>A0A6N7QC41_9BACT</name>
<feature type="compositionally biased region" description="Basic and acidic residues" evidence="1">
    <location>
        <begin position="79"/>
        <end position="94"/>
    </location>
</feature>
<dbReference type="AlphaFoldDB" id="A0A6N7QC41"/>
<comment type="caution">
    <text evidence="3">The sequence shown here is derived from an EMBL/GenBank/DDBJ whole genome shotgun (WGS) entry which is preliminary data.</text>
</comment>
<protein>
    <submittedName>
        <fullName evidence="3">Uncharacterized protein</fullName>
    </submittedName>
</protein>
<keyword evidence="2" id="KW-1133">Transmembrane helix</keyword>
<sequence>MSMDDEKEKLESELSALDERARTRRQQSMLVTIVPVLLTALIVVYFAIDIAKKNMELYDARKAKEELDQRLSEGQSKLEQVEKSRKALEEETRRLEDRKKDLEAYLRSQRAEAPAVAGAARAPEAPESVVLKEEGEVPEGLRPTPRAKVITRPGVRALPIYDVVLSLDVPEAQKDSIKRVVYDLNPVFYISKRELVGGEPPSFEAAATVYACKSTVIVKIELVDGSRLELDYDWCRAEGWPQKSQEKQIVVPQSLQEVEKMLNQSPLVPRPPTAPPRPPR</sequence>
<evidence type="ECO:0000256" key="1">
    <source>
        <dbReference type="SAM" id="MobiDB-lite"/>
    </source>
</evidence>
<evidence type="ECO:0000313" key="4">
    <source>
        <dbReference type="Proteomes" id="UP000440224"/>
    </source>
</evidence>
<dbReference type="RefSeq" id="WP_153825208.1">
    <property type="nucleotide sequence ID" value="NZ_WJIE01000032.1"/>
</dbReference>
<keyword evidence="2" id="KW-0472">Membrane</keyword>
<dbReference type="EMBL" id="WJIE01000032">
    <property type="protein sequence ID" value="MRG98441.1"/>
    <property type="molecule type" value="Genomic_DNA"/>
</dbReference>
<feature type="transmembrane region" description="Helical" evidence="2">
    <location>
        <begin position="29"/>
        <end position="48"/>
    </location>
</feature>
<reference evidence="3 4" key="1">
    <citation type="submission" date="2019-10" db="EMBL/GenBank/DDBJ databases">
        <title>A soil myxobacterium in the family Polyangiaceae.</title>
        <authorList>
            <person name="Li Y."/>
            <person name="Wang J."/>
        </authorList>
    </citation>
    <scope>NUCLEOTIDE SEQUENCE [LARGE SCALE GENOMIC DNA]</scope>
    <source>
        <strain evidence="3 4">DSM 14734</strain>
    </source>
</reference>
<proteinExistence type="predicted"/>